<keyword evidence="4" id="KW-0547">Nucleotide-binding</keyword>
<dbReference type="SUPFAM" id="SSF52540">
    <property type="entry name" value="P-loop containing nucleoside triphosphate hydrolases"/>
    <property type="match status" value="1"/>
</dbReference>
<dbReference type="PROSITE" id="PS51194">
    <property type="entry name" value="HELICASE_CTER"/>
    <property type="match status" value="1"/>
</dbReference>
<dbReference type="SMART" id="SM00487">
    <property type="entry name" value="DEXDc"/>
    <property type="match status" value="1"/>
</dbReference>
<dbReference type="Pfam" id="PF00271">
    <property type="entry name" value="Helicase_C"/>
    <property type="match status" value="1"/>
</dbReference>
<dbReference type="CDD" id="cd18785">
    <property type="entry name" value="SF2_C"/>
    <property type="match status" value="1"/>
</dbReference>
<dbReference type="InterPro" id="IPR014001">
    <property type="entry name" value="Helicase_ATP-bd"/>
</dbReference>
<accession>A0A2U2C2L1</accession>
<dbReference type="PANTHER" id="PTHR47396">
    <property type="entry name" value="TYPE I RESTRICTION ENZYME ECOKI R PROTEIN"/>
    <property type="match status" value="1"/>
</dbReference>
<dbReference type="InterPro" id="IPR001650">
    <property type="entry name" value="Helicase_C-like"/>
</dbReference>
<dbReference type="PROSITE" id="PS51192">
    <property type="entry name" value="HELICASE_ATP_BIND_1"/>
    <property type="match status" value="1"/>
</dbReference>
<sequence length="702" mass="81381">MKNLEEELEKLYLEKSKIEERIAQLESLKNQNIKKEFSKDEKISLFRELFVARADIYAKKWRSRDGAKEGFSAVTATFMGEDFLPLTNKELEEHLRGNLFLASYLINKNQECSYVALELNSEDVFKLQRALQELNIEASYSLSSYNSVFAWIFFKEKIASKISFSFLYFLQKKANISAKIYPNSEFCTNEKLGNFIELPLQLEHRRKNRTVFLDINTKKIYEDQWSYLSSVKKATKEQIYSFAQVLSAKNIQKDLKHINFPINSFEVVLNSGIEIPIKNLSKSFISKLKSFATFLNPQVKLLTQLRKPLYNTPKYLKGYEESSDYLTLPRGVKISLFEYFKENLLNFSIKDERVFEKIETKSVKYTLRPEQEDAIKEILKSQESICVAPPGFGKTLLGAKIFELRAVKTLIIVNKNMLLDQWISRFVDYFGYKKSDIGYLGKGQNRLNGNIDVATMQSLNNSPLLIQNYTQVIVDECHHIPALTFEQIVKNFKGTYILGLSATPRRKDELDPILYQQLGDISYEYKKPKTHTNILKVIKTDFVSSSDNYSTIIGELVTNENRNRQIVDVIKEHKDRKTLLLSDRIEHLNLLENILKEQKIDFVSVHGSQNKKEQVQNMQKVKTSSLILATSSFFGEGIDFPHLNTIIFATPISFYGRLIQYLGRIGRGNQKCLAIDFLDSQNPILNSTYKKRLEGYKQMHYK</sequence>
<dbReference type="Pfam" id="PF04851">
    <property type="entry name" value="ResIII"/>
    <property type="match status" value="1"/>
</dbReference>
<keyword evidence="4" id="KW-0378">Hydrolase</keyword>
<protein>
    <submittedName>
        <fullName evidence="4">Helicase</fullName>
    </submittedName>
</protein>
<dbReference type="AlphaFoldDB" id="A0A2U2C2L1"/>
<evidence type="ECO:0000259" key="2">
    <source>
        <dbReference type="PROSITE" id="PS51192"/>
    </source>
</evidence>
<dbReference type="EMBL" id="QEYI01000001">
    <property type="protein sequence ID" value="PWE23279.1"/>
    <property type="molecule type" value="Genomic_DNA"/>
</dbReference>
<dbReference type="GO" id="GO:0016787">
    <property type="term" value="F:hydrolase activity"/>
    <property type="evidence" value="ECO:0007669"/>
    <property type="project" value="InterPro"/>
</dbReference>
<dbReference type="GO" id="GO:0003677">
    <property type="term" value="F:DNA binding"/>
    <property type="evidence" value="ECO:0007669"/>
    <property type="project" value="InterPro"/>
</dbReference>
<dbReference type="Gene3D" id="3.40.50.300">
    <property type="entry name" value="P-loop containing nucleotide triphosphate hydrolases"/>
    <property type="match status" value="2"/>
</dbReference>
<dbReference type="InterPro" id="IPR027417">
    <property type="entry name" value="P-loop_NTPase"/>
</dbReference>
<evidence type="ECO:0000259" key="3">
    <source>
        <dbReference type="PROSITE" id="PS51194"/>
    </source>
</evidence>
<reference evidence="4 5" key="1">
    <citation type="submission" date="2018-05" db="EMBL/GenBank/DDBJ databases">
        <title>Antimicrobial susceptibility testing and genomic analysis of Arcobacter skirrowii strains and one Arcobacter butzleri isolated from German poultry farms.</title>
        <authorList>
            <person name="Haenel I."/>
            <person name="Hotzel H."/>
            <person name="Tomaso H."/>
            <person name="Busch A."/>
        </authorList>
    </citation>
    <scope>NUCLEOTIDE SEQUENCE [LARGE SCALE GENOMIC DNA]</scope>
    <source>
        <strain evidence="5">v</strain>
    </source>
</reference>
<dbReference type="Proteomes" id="UP000245014">
    <property type="component" value="Unassembled WGS sequence"/>
</dbReference>
<organism evidence="4 5">
    <name type="scientific">Aliarcobacter skirrowii</name>
    <dbReference type="NCBI Taxonomy" id="28200"/>
    <lineage>
        <taxon>Bacteria</taxon>
        <taxon>Pseudomonadati</taxon>
        <taxon>Campylobacterota</taxon>
        <taxon>Epsilonproteobacteria</taxon>
        <taxon>Campylobacterales</taxon>
        <taxon>Arcobacteraceae</taxon>
        <taxon>Aliarcobacter</taxon>
    </lineage>
</organism>
<dbReference type="GO" id="GO:0004386">
    <property type="term" value="F:helicase activity"/>
    <property type="evidence" value="ECO:0007669"/>
    <property type="project" value="UniProtKB-KW"/>
</dbReference>
<dbReference type="Pfam" id="PF22548">
    <property type="entry name" value="AEP-TOTE"/>
    <property type="match status" value="1"/>
</dbReference>
<dbReference type="InterPro" id="IPR006935">
    <property type="entry name" value="Helicase/UvrB_N"/>
</dbReference>
<dbReference type="STRING" id="28200.GCA_001572935_00674"/>
<dbReference type="CDD" id="cd17926">
    <property type="entry name" value="DEXHc_RE"/>
    <property type="match status" value="1"/>
</dbReference>
<name>A0A2U2C2L1_9BACT</name>
<feature type="coiled-coil region" evidence="1">
    <location>
        <begin position="1"/>
        <end position="35"/>
    </location>
</feature>
<keyword evidence="4" id="KW-0067">ATP-binding</keyword>
<dbReference type="InterPro" id="IPR054347">
    <property type="entry name" value="TOTE_primase"/>
</dbReference>
<keyword evidence="4" id="KW-0347">Helicase</keyword>
<evidence type="ECO:0000313" key="5">
    <source>
        <dbReference type="Proteomes" id="UP000245014"/>
    </source>
</evidence>
<dbReference type="GO" id="GO:0005524">
    <property type="term" value="F:ATP binding"/>
    <property type="evidence" value="ECO:0007669"/>
    <property type="project" value="InterPro"/>
</dbReference>
<evidence type="ECO:0000313" key="4">
    <source>
        <dbReference type="EMBL" id="PWE23279.1"/>
    </source>
</evidence>
<keyword evidence="1" id="KW-0175">Coiled coil</keyword>
<feature type="domain" description="Helicase ATP-binding" evidence="2">
    <location>
        <begin position="375"/>
        <end position="522"/>
    </location>
</feature>
<proteinExistence type="predicted"/>
<gene>
    <name evidence="4" type="ORF">DF188_00980</name>
</gene>
<dbReference type="SMART" id="SM00490">
    <property type="entry name" value="HELICc"/>
    <property type="match status" value="1"/>
</dbReference>
<comment type="caution">
    <text evidence="4">The sequence shown here is derived from an EMBL/GenBank/DDBJ whole genome shotgun (WGS) entry which is preliminary data.</text>
</comment>
<dbReference type="InterPro" id="IPR050742">
    <property type="entry name" value="Helicase_Restrict-Modif_Enz"/>
</dbReference>
<dbReference type="PANTHER" id="PTHR47396:SF1">
    <property type="entry name" value="ATP-DEPENDENT HELICASE IRC3-RELATED"/>
    <property type="match status" value="1"/>
</dbReference>
<evidence type="ECO:0000256" key="1">
    <source>
        <dbReference type="SAM" id="Coils"/>
    </source>
</evidence>
<dbReference type="RefSeq" id="WP_109065840.1">
    <property type="nucleotide sequence ID" value="NZ_QEYG01000018.1"/>
</dbReference>
<dbReference type="GO" id="GO:0005829">
    <property type="term" value="C:cytosol"/>
    <property type="evidence" value="ECO:0007669"/>
    <property type="project" value="TreeGrafter"/>
</dbReference>
<feature type="domain" description="Helicase C-terminal" evidence="3">
    <location>
        <begin position="562"/>
        <end position="702"/>
    </location>
</feature>